<accession>A0A0A9CYA8</accession>
<feature type="region of interest" description="Disordered" evidence="1">
    <location>
        <begin position="13"/>
        <end position="33"/>
    </location>
</feature>
<reference evidence="2" key="1">
    <citation type="submission" date="2014-09" db="EMBL/GenBank/DDBJ databases">
        <authorList>
            <person name="Magalhaes I.L.F."/>
            <person name="Oliveira U."/>
            <person name="Santos F.R."/>
            <person name="Vidigal T.H.D.A."/>
            <person name="Brescovit A.D."/>
            <person name="Santos A.J."/>
        </authorList>
    </citation>
    <scope>NUCLEOTIDE SEQUENCE</scope>
    <source>
        <tissue evidence="2">Shoot tissue taken approximately 20 cm above the soil surface</tissue>
    </source>
</reference>
<reference evidence="2" key="2">
    <citation type="journal article" date="2015" name="Data Brief">
        <title>Shoot transcriptome of the giant reed, Arundo donax.</title>
        <authorList>
            <person name="Barrero R.A."/>
            <person name="Guerrero F.D."/>
            <person name="Moolhuijzen P."/>
            <person name="Goolsby J.A."/>
            <person name="Tidwell J."/>
            <person name="Bellgard S.E."/>
            <person name="Bellgard M.I."/>
        </authorList>
    </citation>
    <scope>NUCLEOTIDE SEQUENCE</scope>
    <source>
        <tissue evidence="2">Shoot tissue taken approximately 20 cm above the soil surface</tissue>
    </source>
</reference>
<feature type="region of interest" description="Disordered" evidence="1">
    <location>
        <begin position="45"/>
        <end position="68"/>
    </location>
</feature>
<protein>
    <submittedName>
        <fullName evidence="2">Uncharacterized protein</fullName>
    </submittedName>
</protein>
<dbReference type="EMBL" id="GBRH01221428">
    <property type="protein sequence ID" value="JAD76467.1"/>
    <property type="molecule type" value="Transcribed_RNA"/>
</dbReference>
<name>A0A0A9CYA8_ARUDO</name>
<proteinExistence type="predicted"/>
<dbReference type="AlphaFoldDB" id="A0A0A9CYA8"/>
<sequence>MGWSPLKLIWEASKPGSQRSRLCSSRSLTSTGSPVMKMVRTSSAAAVPGAPGTGGGGGTAAEAAGAPGGGGAAAAGGHCWWNGCMPAPAMGTLTLALERGERKRLACGGFRKERGR</sequence>
<feature type="compositionally biased region" description="Low complexity" evidence="1">
    <location>
        <begin position="16"/>
        <end position="33"/>
    </location>
</feature>
<organism evidence="2">
    <name type="scientific">Arundo donax</name>
    <name type="common">Giant reed</name>
    <name type="synonym">Donax arundinaceus</name>
    <dbReference type="NCBI Taxonomy" id="35708"/>
    <lineage>
        <taxon>Eukaryota</taxon>
        <taxon>Viridiplantae</taxon>
        <taxon>Streptophyta</taxon>
        <taxon>Embryophyta</taxon>
        <taxon>Tracheophyta</taxon>
        <taxon>Spermatophyta</taxon>
        <taxon>Magnoliopsida</taxon>
        <taxon>Liliopsida</taxon>
        <taxon>Poales</taxon>
        <taxon>Poaceae</taxon>
        <taxon>PACMAD clade</taxon>
        <taxon>Arundinoideae</taxon>
        <taxon>Arundineae</taxon>
        <taxon>Arundo</taxon>
    </lineage>
</organism>
<evidence type="ECO:0000256" key="1">
    <source>
        <dbReference type="SAM" id="MobiDB-lite"/>
    </source>
</evidence>
<evidence type="ECO:0000313" key="2">
    <source>
        <dbReference type="EMBL" id="JAD76467.1"/>
    </source>
</evidence>